<dbReference type="PANTHER" id="PTHR40265:SF1">
    <property type="entry name" value="GLYOXALASE-LIKE DOMAIN-CONTAINING PROTEIN"/>
    <property type="match status" value="1"/>
</dbReference>
<gene>
    <name evidence="2" type="ORF">N7509_004134</name>
</gene>
<dbReference type="OrthoDB" id="408973at2759"/>
<reference evidence="2" key="2">
    <citation type="journal article" date="2023" name="IMA Fungus">
        <title>Comparative genomic study of the Penicillium genus elucidates a diverse pangenome and 15 lateral gene transfer events.</title>
        <authorList>
            <person name="Petersen C."/>
            <person name="Sorensen T."/>
            <person name="Nielsen M.R."/>
            <person name="Sondergaard T.E."/>
            <person name="Sorensen J.L."/>
            <person name="Fitzpatrick D.A."/>
            <person name="Frisvad J.C."/>
            <person name="Nielsen K.L."/>
        </authorList>
    </citation>
    <scope>NUCLEOTIDE SEQUENCE</scope>
    <source>
        <strain evidence="2">IBT 29677</strain>
    </source>
</reference>
<protein>
    <recommendedName>
        <fullName evidence="1">Glyoxalase-like domain-containing protein</fullName>
    </recommendedName>
</protein>
<dbReference type="GeneID" id="81367751"/>
<dbReference type="InterPro" id="IPR029068">
    <property type="entry name" value="Glyas_Bleomycin-R_OHBP_Dase"/>
</dbReference>
<name>A0A9X0BC51_9EURO</name>
<dbReference type="Gene3D" id="3.10.180.10">
    <property type="entry name" value="2,3-Dihydroxybiphenyl 1,2-Dioxygenase, domain 1"/>
    <property type="match status" value="1"/>
</dbReference>
<dbReference type="Proteomes" id="UP001147747">
    <property type="component" value="Unassembled WGS sequence"/>
</dbReference>
<evidence type="ECO:0000259" key="1">
    <source>
        <dbReference type="Pfam" id="PF13468"/>
    </source>
</evidence>
<feature type="domain" description="Glyoxalase-like" evidence="1">
    <location>
        <begin position="11"/>
        <end position="201"/>
    </location>
</feature>
<evidence type="ECO:0000313" key="3">
    <source>
        <dbReference type="Proteomes" id="UP001147747"/>
    </source>
</evidence>
<dbReference type="InterPro" id="IPR025870">
    <property type="entry name" value="Glyoxalase-like_dom"/>
</dbReference>
<dbReference type="Pfam" id="PF13468">
    <property type="entry name" value="Glyoxalase_3"/>
    <property type="match status" value="1"/>
</dbReference>
<accession>A0A9X0BC51</accession>
<dbReference type="PANTHER" id="PTHR40265">
    <property type="entry name" value="BLL2707 PROTEIN"/>
    <property type="match status" value="1"/>
</dbReference>
<proteinExistence type="predicted"/>
<comment type="caution">
    <text evidence="2">The sequence shown here is derived from an EMBL/GenBank/DDBJ whole genome shotgun (WGS) entry which is preliminary data.</text>
</comment>
<organism evidence="2 3">
    <name type="scientific">Penicillium cosmopolitanum</name>
    <dbReference type="NCBI Taxonomy" id="1131564"/>
    <lineage>
        <taxon>Eukaryota</taxon>
        <taxon>Fungi</taxon>
        <taxon>Dikarya</taxon>
        <taxon>Ascomycota</taxon>
        <taxon>Pezizomycotina</taxon>
        <taxon>Eurotiomycetes</taxon>
        <taxon>Eurotiomycetidae</taxon>
        <taxon>Eurotiales</taxon>
        <taxon>Aspergillaceae</taxon>
        <taxon>Penicillium</taxon>
    </lineage>
</organism>
<dbReference type="EMBL" id="JAPZBU010000005">
    <property type="protein sequence ID" value="KAJ5404263.1"/>
    <property type="molecule type" value="Genomic_DNA"/>
</dbReference>
<evidence type="ECO:0000313" key="2">
    <source>
        <dbReference type="EMBL" id="KAJ5404263.1"/>
    </source>
</evidence>
<keyword evidence="3" id="KW-1185">Reference proteome</keyword>
<reference evidence="2" key="1">
    <citation type="submission" date="2022-12" db="EMBL/GenBank/DDBJ databases">
        <authorList>
            <person name="Petersen C."/>
        </authorList>
    </citation>
    <scope>NUCLEOTIDE SEQUENCE</scope>
    <source>
        <strain evidence="2">IBT 29677</strain>
    </source>
</reference>
<dbReference type="AlphaFoldDB" id="A0A9X0BC51"/>
<dbReference type="RefSeq" id="XP_056491505.1">
    <property type="nucleotide sequence ID" value="XM_056628771.1"/>
</dbReference>
<sequence length="265" mass="29261">MSSHASRLPTLDHLVVLVSYNTLENLTGHLQDLFTVAPGGKHSNGLTSNKLVLFQDGVYIEFIAFYDNIDPEKRRSHRWGNLRENTIIDWAFTYPPNNDFNAVRDRVASTNTQISYEKPAEWSRERDDGVILEWTLSTANGPSDNPISPGQLPFWCLDTTPRSLRVPYKESPQLAQHPSDVRGVASLALVVDTSDINRLTKVYEALSGPTAPGGRTWSYSVPEGQQAGTISLGDTPGEASITLTLSGLVSRQIEPLPGLVFEIKE</sequence>